<evidence type="ECO:0000313" key="3">
    <source>
        <dbReference type="Proteomes" id="UP001458880"/>
    </source>
</evidence>
<dbReference type="PANTHER" id="PTHR46599:SF3">
    <property type="entry name" value="PIGGYBAC TRANSPOSABLE ELEMENT-DERIVED PROTEIN 4"/>
    <property type="match status" value="1"/>
</dbReference>
<feature type="domain" description="PiggyBac transposable element-derived protein" evidence="1">
    <location>
        <begin position="14"/>
        <end position="223"/>
    </location>
</feature>
<reference evidence="2 3" key="1">
    <citation type="journal article" date="2024" name="BMC Genomics">
        <title>De novo assembly and annotation of Popillia japonica's genome with initial clues to its potential as an invasive pest.</title>
        <authorList>
            <person name="Cucini C."/>
            <person name="Boschi S."/>
            <person name="Funari R."/>
            <person name="Cardaioli E."/>
            <person name="Iannotti N."/>
            <person name="Marturano G."/>
            <person name="Paoli F."/>
            <person name="Bruttini M."/>
            <person name="Carapelli A."/>
            <person name="Frati F."/>
            <person name="Nardi F."/>
        </authorList>
    </citation>
    <scope>NUCLEOTIDE SEQUENCE [LARGE SCALE GENOMIC DNA]</scope>
    <source>
        <strain evidence="2">DMR45628</strain>
    </source>
</reference>
<protein>
    <submittedName>
        <fullName evidence="2">Transposase IS4</fullName>
    </submittedName>
</protein>
<dbReference type="EMBL" id="JASPKY010000060">
    <property type="protein sequence ID" value="KAK9744249.1"/>
    <property type="molecule type" value="Genomic_DNA"/>
</dbReference>
<proteinExistence type="predicted"/>
<comment type="caution">
    <text evidence="2">The sequence shown here is derived from an EMBL/GenBank/DDBJ whole genome shotgun (WGS) entry which is preliminary data.</text>
</comment>
<dbReference type="Proteomes" id="UP001458880">
    <property type="component" value="Unassembled WGS sequence"/>
</dbReference>
<dbReference type="InterPro" id="IPR029526">
    <property type="entry name" value="PGBD"/>
</dbReference>
<dbReference type="PANTHER" id="PTHR46599">
    <property type="entry name" value="PIGGYBAC TRANSPOSABLE ELEMENT-DERIVED PROTEIN 4"/>
    <property type="match status" value="1"/>
</dbReference>
<keyword evidence="3" id="KW-1185">Reference proteome</keyword>
<name>A0AAW1MDE3_POPJA</name>
<dbReference type="Pfam" id="PF13843">
    <property type="entry name" value="DDE_Tnp_1_7"/>
    <property type="match status" value="1"/>
</dbReference>
<organism evidence="2 3">
    <name type="scientific">Popillia japonica</name>
    <name type="common">Japanese beetle</name>
    <dbReference type="NCBI Taxonomy" id="7064"/>
    <lineage>
        <taxon>Eukaryota</taxon>
        <taxon>Metazoa</taxon>
        <taxon>Ecdysozoa</taxon>
        <taxon>Arthropoda</taxon>
        <taxon>Hexapoda</taxon>
        <taxon>Insecta</taxon>
        <taxon>Pterygota</taxon>
        <taxon>Neoptera</taxon>
        <taxon>Endopterygota</taxon>
        <taxon>Coleoptera</taxon>
        <taxon>Polyphaga</taxon>
        <taxon>Scarabaeiformia</taxon>
        <taxon>Scarabaeidae</taxon>
        <taxon>Rutelinae</taxon>
        <taxon>Popillia</taxon>
    </lineage>
</organism>
<dbReference type="AlphaFoldDB" id="A0AAW1MDE3"/>
<evidence type="ECO:0000259" key="1">
    <source>
        <dbReference type="Pfam" id="PF13843"/>
    </source>
</evidence>
<evidence type="ECO:0000313" key="2">
    <source>
        <dbReference type="EMBL" id="KAK9744249.1"/>
    </source>
</evidence>
<accession>A0AAW1MDE3</accession>
<sequence length="230" mass="26420">MDHTVCGILALAGPIDYFSLFLTSDIIQILVDETNLYATQVIQTANDITPFCLHGWTPTDAKEMEQFVGLLGWMGIVKVAELPNYWSKSKLSSFDLPKKVVARNRFELLLRFWHFADNNSSIPGDRTHKIKNVFQKFVENFKKAYTPGTRICIDETMVPFRGRLSFRQYIPSKRHRYGIKLYKLCTDKGYTWHVKVYVGRDLTGDPTQVTSRNVTLNLIQDLLADVECST</sequence>
<gene>
    <name evidence="2" type="ORF">QE152_g7909</name>
</gene>